<keyword evidence="1" id="KW-0732">Signal</keyword>
<sequence>MTNRLKHNALTASILVVCLLLLHCKPKEADKSQPEEQTQTQIEDPWVHLFNGNDIENWTVKIHHYEVGDNFGDTFRVENGMIRVRYDNYEGDFNERYGHLYYNTPYSHYHLSMEYRFASPWYDTAPSYTVLNSGLMFHSQDPRTMPKEQDWPISVEMQFLAEVNEGEARPTGNMCSPGTDVVFEGKIDPRHCISSTSKTYKPNEWVKAELIVHGDSLVTHIINGEKVLEYTHPQIGGSVANRYDESIKIDGKPLKEGFIALQSEGQPIDFRNIKLKVLEH</sequence>
<keyword evidence="4" id="KW-1185">Reference proteome</keyword>
<proteinExistence type="predicted"/>
<dbReference type="Gene3D" id="2.60.120.560">
    <property type="entry name" value="Exo-inulinase, domain 1"/>
    <property type="match status" value="1"/>
</dbReference>
<gene>
    <name evidence="3" type="ORF">FGG15_08265</name>
</gene>
<organism evidence="3 4">
    <name type="scientific">Flagellimonas algicola</name>
    <dbReference type="NCBI Taxonomy" id="2583815"/>
    <lineage>
        <taxon>Bacteria</taxon>
        <taxon>Pseudomonadati</taxon>
        <taxon>Bacteroidota</taxon>
        <taxon>Flavobacteriia</taxon>
        <taxon>Flavobacteriales</taxon>
        <taxon>Flavobacteriaceae</taxon>
        <taxon>Flagellimonas</taxon>
    </lineage>
</organism>
<feature type="signal peptide" evidence="1">
    <location>
        <begin position="1"/>
        <end position="29"/>
    </location>
</feature>
<dbReference type="RefSeq" id="WP_138835104.1">
    <property type="nucleotide sequence ID" value="NZ_VCNI01000001.1"/>
</dbReference>
<comment type="caution">
    <text evidence="3">The sequence shown here is derived from an EMBL/GenBank/DDBJ whole genome shotgun (WGS) entry which is preliminary data.</text>
</comment>
<feature type="domain" description="3-keto-alpha-glucoside-1,2-lyase/3-keto-2-hydroxy-glucal hydratase" evidence="2">
    <location>
        <begin position="46"/>
        <end position="276"/>
    </location>
</feature>
<protein>
    <submittedName>
        <fullName evidence="3">DUF1080 domain-containing protein</fullName>
    </submittedName>
</protein>
<dbReference type="Proteomes" id="UP000751614">
    <property type="component" value="Unassembled WGS sequence"/>
</dbReference>
<evidence type="ECO:0000256" key="1">
    <source>
        <dbReference type="SAM" id="SignalP"/>
    </source>
</evidence>
<dbReference type="InterPro" id="IPR010496">
    <property type="entry name" value="AL/BT2_dom"/>
</dbReference>
<evidence type="ECO:0000313" key="3">
    <source>
        <dbReference type="EMBL" id="TMU57523.1"/>
    </source>
</evidence>
<accession>A0ABY2WRC0</accession>
<name>A0ABY2WRC0_9FLAO</name>
<evidence type="ECO:0000259" key="2">
    <source>
        <dbReference type="Pfam" id="PF06439"/>
    </source>
</evidence>
<dbReference type="EMBL" id="VCNI01000001">
    <property type="protein sequence ID" value="TMU57523.1"/>
    <property type="molecule type" value="Genomic_DNA"/>
</dbReference>
<reference evidence="3 4" key="1">
    <citation type="submission" date="2019-05" db="EMBL/GenBank/DDBJ databases">
        <title>Flagellimonas sp. AsT0115, sp. nov., isolated from a marine red algae, Asparagopsis taxiformis.</title>
        <authorList>
            <person name="Kim J."/>
            <person name="Jeong S.E."/>
            <person name="Jeon C.O."/>
        </authorList>
    </citation>
    <scope>NUCLEOTIDE SEQUENCE [LARGE SCALE GENOMIC DNA]</scope>
    <source>
        <strain evidence="3 4">AsT0115</strain>
    </source>
</reference>
<dbReference type="Pfam" id="PF06439">
    <property type="entry name" value="3keto-disac_hyd"/>
    <property type="match status" value="1"/>
</dbReference>
<feature type="chain" id="PRO_5045267153" evidence="1">
    <location>
        <begin position="30"/>
        <end position="280"/>
    </location>
</feature>
<evidence type="ECO:0000313" key="4">
    <source>
        <dbReference type="Proteomes" id="UP000751614"/>
    </source>
</evidence>